<dbReference type="Proteomes" id="UP001321473">
    <property type="component" value="Unassembled WGS sequence"/>
</dbReference>
<protein>
    <recommendedName>
        <fullName evidence="3">DDE Tnp4 domain-containing protein</fullName>
    </recommendedName>
</protein>
<evidence type="ECO:0000313" key="5">
    <source>
        <dbReference type="Proteomes" id="UP001321473"/>
    </source>
</evidence>
<keyword evidence="2" id="KW-0479">Metal-binding</keyword>
<reference evidence="4 5" key="1">
    <citation type="journal article" date="2023" name="Arcadia Sci">
        <title>De novo assembly of a long-read Amblyomma americanum tick genome.</title>
        <authorList>
            <person name="Chou S."/>
            <person name="Poskanzer K.E."/>
            <person name="Rollins M."/>
            <person name="Thuy-Boun P.S."/>
        </authorList>
    </citation>
    <scope>NUCLEOTIDE SEQUENCE [LARGE SCALE GENOMIC DNA]</scope>
    <source>
        <strain evidence="4">F_SG_1</strain>
        <tissue evidence="4">Salivary glands</tissue>
    </source>
</reference>
<evidence type="ECO:0000313" key="4">
    <source>
        <dbReference type="EMBL" id="KAK8765634.1"/>
    </source>
</evidence>
<proteinExistence type="predicted"/>
<evidence type="ECO:0000256" key="1">
    <source>
        <dbReference type="ARBA" id="ARBA00001968"/>
    </source>
</evidence>
<accession>A0AAQ4DT44</accession>
<name>A0AAQ4DT44_AMBAM</name>
<feature type="non-terminal residue" evidence="4">
    <location>
        <position position="57"/>
    </location>
</feature>
<dbReference type="AlphaFoldDB" id="A0AAQ4DT44"/>
<dbReference type="EMBL" id="JARKHS020027207">
    <property type="protein sequence ID" value="KAK8765634.1"/>
    <property type="molecule type" value="Genomic_DNA"/>
</dbReference>
<comment type="cofactor">
    <cofactor evidence="1">
        <name>a divalent metal cation</name>
        <dbReference type="ChEBI" id="CHEBI:60240"/>
    </cofactor>
</comment>
<sequence length="57" mass="6480">MIICDADMKILAVDPRCPGSCHDAFSWRYSRLRRKVEHGLLEDGEFLLGDSGYPLEP</sequence>
<evidence type="ECO:0000256" key="2">
    <source>
        <dbReference type="ARBA" id="ARBA00022723"/>
    </source>
</evidence>
<dbReference type="InterPro" id="IPR027806">
    <property type="entry name" value="HARBI1_dom"/>
</dbReference>
<dbReference type="Pfam" id="PF13359">
    <property type="entry name" value="DDE_Tnp_4"/>
    <property type="match status" value="1"/>
</dbReference>
<dbReference type="GO" id="GO:0046872">
    <property type="term" value="F:metal ion binding"/>
    <property type="evidence" value="ECO:0007669"/>
    <property type="project" value="UniProtKB-KW"/>
</dbReference>
<organism evidence="4 5">
    <name type="scientific">Amblyomma americanum</name>
    <name type="common">Lone star tick</name>
    <dbReference type="NCBI Taxonomy" id="6943"/>
    <lineage>
        <taxon>Eukaryota</taxon>
        <taxon>Metazoa</taxon>
        <taxon>Ecdysozoa</taxon>
        <taxon>Arthropoda</taxon>
        <taxon>Chelicerata</taxon>
        <taxon>Arachnida</taxon>
        <taxon>Acari</taxon>
        <taxon>Parasitiformes</taxon>
        <taxon>Ixodida</taxon>
        <taxon>Ixodoidea</taxon>
        <taxon>Ixodidae</taxon>
        <taxon>Amblyomminae</taxon>
        <taxon>Amblyomma</taxon>
    </lineage>
</organism>
<gene>
    <name evidence="4" type="ORF">V5799_031758</name>
</gene>
<keyword evidence="5" id="KW-1185">Reference proteome</keyword>
<evidence type="ECO:0000259" key="3">
    <source>
        <dbReference type="Pfam" id="PF13359"/>
    </source>
</evidence>
<feature type="domain" description="DDE Tnp4" evidence="3">
    <location>
        <begin position="1"/>
        <end position="57"/>
    </location>
</feature>
<comment type="caution">
    <text evidence="4">The sequence shown here is derived from an EMBL/GenBank/DDBJ whole genome shotgun (WGS) entry which is preliminary data.</text>
</comment>